<proteinExistence type="predicted"/>
<reference evidence="3" key="1">
    <citation type="submission" date="2010-08" db="EMBL/GenBank/DDBJ databases">
        <title>Genome sequence of Parvularcula bermudensis HTCC2503.</title>
        <authorList>
            <person name="Kang D.-M."/>
            <person name="Oh H.-M."/>
            <person name="Cho J.-C."/>
        </authorList>
    </citation>
    <scope>NUCLEOTIDE SEQUENCE [LARGE SCALE GENOMIC DNA]</scope>
    <source>
        <strain evidence="3">ATCC BAA-594 / HTCC2503 / KCTC 12087</strain>
    </source>
</reference>
<dbReference type="STRING" id="314260.PB2503_09219"/>
<dbReference type="InterPro" id="IPR007296">
    <property type="entry name" value="DUF403"/>
</dbReference>
<protein>
    <recommendedName>
        <fullName evidence="1">DUF403 domain-containing protein</fullName>
    </recommendedName>
</protein>
<feature type="domain" description="DUF403" evidence="1">
    <location>
        <begin position="1"/>
        <end position="307"/>
    </location>
</feature>
<dbReference type="EMBL" id="CP002156">
    <property type="protein sequence ID" value="ADM09897.1"/>
    <property type="molecule type" value="Genomic_DNA"/>
</dbReference>
<dbReference type="Pfam" id="PF04168">
    <property type="entry name" value="Alpha-E"/>
    <property type="match status" value="1"/>
</dbReference>
<evidence type="ECO:0000313" key="2">
    <source>
        <dbReference type="EMBL" id="ADM09897.1"/>
    </source>
</evidence>
<dbReference type="KEGG" id="pbr:PB2503_09219"/>
<dbReference type="InterPro" id="IPR051680">
    <property type="entry name" value="ATP-dep_Glu-Cys_Ligase-2"/>
</dbReference>
<evidence type="ECO:0000313" key="3">
    <source>
        <dbReference type="Proteomes" id="UP000001302"/>
    </source>
</evidence>
<dbReference type="PANTHER" id="PTHR34595:SF7">
    <property type="entry name" value="SLL1039 PROTEIN"/>
    <property type="match status" value="1"/>
</dbReference>
<gene>
    <name evidence="2" type="ordered locus">PB2503_09219</name>
</gene>
<sequence>MLSRTAGNLYWVGRYVERCGATARLLDMGARMTMLPGASERGDWQSVLRAAGVPSDPEREDMPDQAEALEHLLLDGENGISVRSCITLARNNGRAERAAMTTAMWEALNDRWRRLDHVKVADVSAGLFDWLDWCQQRTATFRGTLETTMLRDDRYEFVRLGSALERAAMTLRLLEVKYRALLPERDVAGGGRDIYQWTSLLLASSAMRAYYHIYASDYTPWNIADLLVLNRAFPRSIAFAMDEVGGALDRLATLYDQRHPCHDTAAALRSRLAKATMDEIFADGLHEFLEDVLQSVFSLHVQIAEGYGFS</sequence>
<dbReference type="Proteomes" id="UP000001302">
    <property type="component" value="Chromosome"/>
</dbReference>
<dbReference type="AlphaFoldDB" id="E0TD74"/>
<dbReference type="OrthoDB" id="9803532at2"/>
<dbReference type="HOGENOM" id="CLU_071567_1_0_5"/>
<organism evidence="2 3">
    <name type="scientific">Parvularcula bermudensis (strain ATCC BAA-594 / HTCC2503 / KCTC 12087)</name>
    <dbReference type="NCBI Taxonomy" id="314260"/>
    <lineage>
        <taxon>Bacteria</taxon>
        <taxon>Pseudomonadati</taxon>
        <taxon>Pseudomonadota</taxon>
        <taxon>Alphaproteobacteria</taxon>
        <taxon>Parvularculales</taxon>
        <taxon>Parvularculaceae</taxon>
        <taxon>Parvularcula</taxon>
    </lineage>
</organism>
<reference evidence="2 3" key="2">
    <citation type="journal article" date="2011" name="J. Bacteriol.">
        <title>Complete genome sequence of strain HTCC2503T of Parvularcula bermudensis, the type species of the order "Parvularculales" in the class Alphaproteobacteria.</title>
        <authorList>
            <person name="Oh H.M."/>
            <person name="Kang I."/>
            <person name="Vergin K.L."/>
            <person name="Kang D."/>
            <person name="Rhee K.H."/>
            <person name="Giovannoni S.J."/>
            <person name="Cho J.C."/>
        </authorList>
    </citation>
    <scope>NUCLEOTIDE SEQUENCE [LARGE SCALE GENOMIC DNA]</scope>
    <source>
        <strain evidence="3">ATCC BAA-594 / HTCC2503 / KCTC 12087</strain>
    </source>
</reference>
<name>E0TD74_PARBH</name>
<evidence type="ECO:0000259" key="1">
    <source>
        <dbReference type="Pfam" id="PF04168"/>
    </source>
</evidence>
<dbReference type="RefSeq" id="WP_013300871.1">
    <property type="nucleotide sequence ID" value="NC_014414.1"/>
</dbReference>
<dbReference type="eggNOG" id="COG2307">
    <property type="taxonomic scope" value="Bacteria"/>
</dbReference>
<accession>E0TD74</accession>
<dbReference type="PANTHER" id="PTHR34595">
    <property type="entry name" value="BLR5612 PROTEIN"/>
    <property type="match status" value="1"/>
</dbReference>
<keyword evidence="3" id="KW-1185">Reference proteome</keyword>